<proteinExistence type="predicted"/>
<evidence type="ECO:0000313" key="4">
    <source>
        <dbReference type="Proteomes" id="UP000215316"/>
    </source>
</evidence>
<dbReference type="EMBL" id="MZMQ01000001">
    <property type="protein sequence ID" value="OQJ63968.1"/>
    <property type="molecule type" value="Genomic_DNA"/>
</dbReference>
<protein>
    <recommendedName>
        <fullName evidence="2">DUF306 domain-containing protein</fullName>
    </recommendedName>
</protein>
<dbReference type="Pfam" id="PF03724">
    <property type="entry name" value="META"/>
    <property type="match status" value="1"/>
</dbReference>
<dbReference type="AlphaFoldDB" id="A0A225CBB7"/>
<dbReference type="OrthoDB" id="5123346at2"/>
<evidence type="ECO:0000259" key="2">
    <source>
        <dbReference type="Pfam" id="PF03724"/>
    </source>
</evidence>
<sequence length="151" mass="15583">MTPMPTAARIPSARRSAARRAAVAASAVALALVPLAGCAPVSDVRGNWHLVDARDSGGQLAIGDALITMRVGGGEVSGRGPCNDYSGPIRDQGEGMLAAVTPGALPCEDDGVEAEYLRDLAEVTSWRVDDGHLVASGDDGVRLEYAERSRG</sequence>
<comment type="caution">
    <text evidence="3">The sequence shown here is derived from an EMBL/GenBank/DDBJ whole genome shotgun (WGS) entry which is preliminary data.</text>
</comment>
<gene>
    <name evidence="3" type="ORF">B5P24_13665</name>
</gene>
<dbReference type="Proteomes" id="UP000215316">
    <property type="component" value="Unassembled WGS sequence"/>
</dbReference>
<dbReference type="InterPro" id="IPR005184">
    <property type="entry name" value="DUF306_Meta_HslJ"/>
</dbReference>
<name>A0A225CBB7_9MICO</name>
<keyword evidence="4" id="KW-1185">Reference proteome</keyword>
<reference evidence="3" key="1">
    <citation type="submission" date="2017-08" db="EMBL/GenBank/DDBJ databases">
        <title>Genomes of multiple Clavibacter strains from different subspecies.</title>
        <authorList>
            <person name="Yuan X.-K."/>
            <person name="Li X.-S."/>
            <person name="Nie J."/>
            <person name="De Boer S.H."/>
        </authorList>
    </citation>
    <scope>NUCLEOTIDE SEQUENCE [LARGE SCALE GENOMIC DNA]</scope>
    <source>
        <strain evidence="3">ATCC 33566</strain>
    </source>
</reference>
<evidence type="ECO:0000313" key="3">
    <source>
        <dbReference type="EMBL" id="OQJ63968.1"/>
    </source>
</evidence>
<organism evidence="3 4">
    <name type="scientific">Clavibacter tessellarius</name>
    <dbReference type="NCBI Taxonomy" id="31965"/>
    <lineage>
        <taxon>Bacteria</taxon>
        <taxon>Bacillati</taxon>
        <taxon>Actinomycetota</taxon>
        <taxon>Actinomycetes</taxon>
        <taxon>Micrococcales</taxon>
        <taxon>Microbacteriaceae</taxon>
        <taxon>Clavibacter</taxon>
    </lineage>
</organism>
<keyword evidence="1" id="KW-0732">Signal</keyword>
<feature type="domain" description="DUF306" evidence="2">
    <location>
        <begin position="46"/>
        <end position="143"/>
    </location>
</feature>
<feature type="chain" id="PRO_5039617749" description="DUF306 domain-containing protein" evidence="1">
    <location>
        <begin position="32"/>
        <end position="151"/>
    </location>
</feature>
<accession>A0A225CBB7</accession>
<evidence type="ECO:0000256" key="1">
    <source>
        <dbReference type="SAM" id="SignalP"/>
    </source>
</evidence>
<feature type="signal peptide" evidence="1">
    <location>
        <begin position="1"/>
        <end position="31"/>
    </location>
</feature>
<dbReference type="Gene3D" id="2.40.128.270">
    <property type="match status" value="1"/>
</dbReference>
<dbReference type="InterPro" id="IPR038670">
    <property type="entry name" value="HslJ-like_sf"/>
</dbReference>